<dbReference type="Gene3D" id="3.30.565.10">
    <property type="entry name" value="Histidine kinase-like ATPase, C-terminal domain"/>
    <property type="match status" value="1"/>
</dbReference>
<keyword evidence="7 15" id="KW-0418">Kinase</keyword>
<dbReference type="Gene3D" id="6.10.340.10">
    <property type="match status" value="1"/>
</dbReference>
<dbReference type="SUPFAM" id="SSF47384">
    <property type="entry name" value="Homodimeric domain of signal transducing histidine kinase"/>
    <property type="match status" value="1"/>
</dbReference>
<dbReference type="CDD" id="cd06225">
    <property type="entry name" value="HAMP"/>
    <property type="match status" value="1"/>
</dbReference>
<feature type="transmembrane region" description="Helical" evidence="12">
    <location>
        <begin position="263"/>
        <end position="283"/>
    </location>
</feature>
<dbReference type="GO" id="GO:0005886">
    <property type="term" value="C:plasma membrane"/>
    <property type="evidence" value="ECO:0007669"/>
    <property type="project" value="UniProtKB-SubCell"/>
</dbReference>
<dbReference type="SMART" id="SM00388">
    <property type="entry name" value="HisKA"/>
    <property type="match status" value="1"/>
</dbReference>
<evidence type="ECO:0000259" key="13">
    <source>
        <dbReference type="PROSITE" id="PS50109"/>
    </source>
</evidence>
<dbReference type="PROSITE" id="PS50109">
    <property type="entry name" value="HIS_KIN"/>
    <property type="match status" value="1"/>
</dbReference>
<evidence type="ECO:0000256" key="5">
    <source>
        <dbReference type="ARBA" id="ARBA00022679"/>
    </source>
</evidence>
<dbReference type="Pfam" id="PF00672">
    <property type="entry name" value="HAMP"/>
    <property type="match status" value="1"/>
</dbReference>
<evidence type="ECO:0000256" key="3">
    <source>
        <dbReference type="ARBA" id="ARBA00012438"/>
    </source>
</evidence>
<evidence type="ECO:0000313" key="15">
    <source>
        <dbReference type="EMBL" id="MUH59736.1"/>
    </source>
</evidence>
<sequence length="626" mass="67923">MRGKQDSGSFSQTGVVDSALAQAADDATRDAKQSAGKNSGSQPGQNQPDGQGGKNAAPQSNTSRRSQWFANRRRFFDSVNERVPLSVRLMSIVVIVLSIGTITITLSIRWLVTSYLIERADQQLIEQADLVFKNTRSLQNNANTQNGLTSYYVKIYNTKTKTSTVMLQPVFKDGVISSPQLPDDGSLNGHEIGVPFTTSAVVDTKSASSVPDHSTLQQAECPWRVVAFNVTQTDSGKVEDLGIVYIGISLSDQIDVINTLTKFCVMVSIAVVLLGGSIGALVVQRTLSPLKRIEKTAAKIAAGDLSQRVPSSGESTEIGSLAKSLNSMLAQIERSFREQQATTQKMRQFVSDASHELRTPLAAIHGYAELYKMQRDAPGALERADDAISHIEASSSRMTVLVEDLLSLARLDEGRGVAMNQRVDFTQVIQDSIDDLQVLDPERQITTMQLSVDAANTKHPELKETPGELPKIALNGDATRLHQVITNIVGNIHRYTPADSPVDIGLGAIESNVSAEQLAALPQDDNMMEALLKGARRNNSRTLNNMYAVAVLRDHGPGVPEKSLHSIFERFYTADPSRARQKGGTGLGLAIVLSIVSAHHGRIYASQTPEHGLTFTIILPMETGRE</sequence>
<reference evidence="15 16" key="1">
    <citation type="submission" date="2019-09" db="EMBL/GenBank/DDBJ databases">
        <title>Bifidobacterium canis sp. nov., isolated from the digestive tract of German Shepherd dog puppy.</title>
        <authorList>
            <person name="Bunesova V."/>
        </authorList>
    </citation>
    <scope>NUCLEOTIDE SEQUENCE [LARGE SCALE GENOMIC DNA]</scope>
    <source>
        <strain evidence="15 16">GSD1FS</strain>
    </source>
</reference>
<dbReference type="InterPro" id="IPR036097">
    <property type="entry name" value="HisK_dim/P_sf"/>
</dbReference>
<dbReference type="PROSITE" id="PS50885">
    <property type="entry name" value="HAMP"/>
    <property type="match status" value="1"/>
</dbReference>
<dbReference type="SUPFAM" id="SSF55874">
    <property type="entry name" value="ATPase domain of HSP90 chaperone/DNA topoisomerase II/histidine kinase"/>
    <property type="match status" value="1"/>
</dbReference>
<evidence type="ECO:0000256" key="11">
    <source>
        <dbReference type="SAM" id="MobiDB-lite"/>
    </source>
</evidence>
<dbReference type="Pfam" id="PF00512">
    <property type="entry name" value="HisKA"/>
    <property type="match status" value="1"/>
</dbReference>
<keyword evidence="4" id="KW-0597">Phosphoprotein</keyword>
<evidence type="ECO:0000259" key="14">
    <source>
        <dbReference type="PROSITE" id="PS50885"/>
    </source>
</evidence>
<dbReference type="CDD" id="cd00082">
    <property type="entry name" value="HisKA"/>
    <property type="match status" value="1"/>
</dbReference>
<dbReference type="PANTHER" id="PTHR45436">
    <property type="entry name" value="SENSOR HISTIDINE KINASE YKOH"/>
    <property type="match status" value="1"/>
</dbReference>
<dbReference type="EC" id="2.7.13.3" evidence="3"/>
<dbReference type="RefSeq" id="WP_343030208.1">
    <property type="nucleotide sequence ID" value="NZ_WNLP01000004.1"/>
</dbReference>
<evidence type="ECO:0000256" key="9">
    <source>
        <dbReference type="ARBA" id="ARBA00023012"/>
    </source>
</evidence>
<name>A0A7K1J503_9BIFI</name>
<feature type="domain" description="Histidine kinase" evidence="13">
    <location>
        <begin position="352"/>
        <end position="623"/>
    </location>
</feature>
<comment type="subcellular location">
    <subcellularLocation>
        <location evidence="2">Cell membrane</location>
    </subcellularLocation>
</comment>
<feature type="compositionally biased region" description="Low complexity" evidence="11">
    <location>
        <begin position="39"/>
        <end position="49"/>
    </location>
</feature>
<dbReference type="FunFam" id="1.10.287.130:FF:000001">
    <property type="entry name" value="Two-component sensor histidine kinase"/>
    <property type="match status" value="1"/>
</dbReference>
<evidence type="ECO:0000256" key="12">
    <source>
        <dbReference type="SAM" id="Phobius"/>
    </source>
</evidence>
<proteinExistence type="predicted"/>
<accession>A0A7K1J503</accession>
<feature type="domain" description="HAMP" evidence="14">
    <location>
        <begin position="284"/>
        <end position="337"/>
    </location>
</feature>
<evidence type="ECO:0000256" key="7">
    <source>
        <dbReference type="ARBA" id="ARBA00022777"/>
    </source>
</evidence>
<dbReference type="Gene3D" id="1.10.287.130">
    <property type="match status" value="1"/>
</dbReference>
<keyword evidence="5" id="KW-0808">Transferase</keyword>
<comment type="caution">
    <text evidence="15">The sequence shown here is derived from an EMBL/GenBank/DDBJ whole genome shotgun (WGS) entry which is preliminary data.</text>
</comment>
<evidence type="ECO:0000256" key="4">
    <source>
        <dbReference type="ARBA" id="ARBA00022553"/>
    </source>
</evidence>
<keyword evidence="6 12" id="KW-0812">Transmembrane</keyword>
<evidence type="ECO:0000256" key="2">
    <source>
        <dbReference type="ARBA" id="ARBA00004236"/>
    </source>
</evidence>
<dbReference type="SMART" id="SM00387">
    <property type="entry name" value="HATPase_c"/>
    <property type="match status" value="1"/>
</dbReference>
<dbReference type="CDD" id="cd00075">
    <property type="entry name" value="HATPase"/>
    <property type="match status" value="1"/>
</dbReference>
<evidence type="ECO:0000256" key="6">
    <source>
        <dbReference type="ARBA" id="ARBA00022692"/>
    </source>
</evidence>
<dbReference type="AlphaFoldDB" id="A0A7K1J503"/>
<dbReference type="InterPro" id="IPR003594">
    <property type="entry name" value="HATPase_dom"/>
</dbReference>
<dbReference type="InterPro" id="IPR003660">
    <property type="entry name" value="HAMP_dom"/>
</dbReference>
<dbReference type="GO" id="GO:0000155">
    <property type="term" value="F:phosphorelay sensor kinase activity"/>
    <property type="evidence" value="ECO:0007669"/>
    <property type="project" value="InterPro"/>
</dbReference>
<dbReference type="InterPro" id="IPR003661">
    <property type="entry name" value="HisK_dim/P_dom"/>
</dbReference>
<keyword evidence="9" id="KW-0902">Two-component regulatory system</keyword>
<feature type="region of interest" description="Disordered" evidence="11">
    <location>
        <begin position="21"/>
        <end position="64"/>
    </location>
</feature>
<dbReference type="InterPro" id="IPR005467">
    <property type="entry name" value="His_kinase_dom"/>
</dbReference>
<comment type="catalytic activity">
    <reaction evidence="1">
        <text>ATP + protein L-histidine = ADP + protein N-phospho-L-histidine.</text>
        <dbReference type="EC" id="2.7.13.3"/>
    </reaction>
</comment>
<evidence type="ECO:0000256" key="10">
    <source>
        <dbReference type="ARBA" id="ARBA00023136"/>
    </source>
</evidence>
<dbReference type="EMBL" id="WNLP01000004">
    <property type="protein sequence ID" value="MUH59736.1"/>
    <property type="molecule type" value="Genomic_DNA"/>
</dbReference>
<evidence type="ECO:0000256" key="1">
    <source>
        <dbReference type="ARBA" id="ARBA00000085"/>
    </source>
</evidence>
<dbReference type="SUPFAM" id="SSF158472">
    <property type="entry name" value="HAMP domain-like"/>
    <property type="match status" value="1"/>
</dbReference>
<dbReference type="Proteomes" id="UP000487882">
    <property type="component" value="Unassembled WGS sequence"/>
</dbReference>
<keyword evidence="16" id="KW-1185">Reference proteome</keyword>
<keyword evidence="8 12" id="KW-1133">Transmembrane helix</keyword>
<dbReference type="InterPro" id="IPR036890">
    <property type="entry name" value="HATPase_C_sf"/>
</dbReference>
<evidence type="ECO:0000256" key="8">
    <source>
        <dbReference type="ARBA" id="ARBA00022989"/>
    </source>
</evidence>
<feature type="transmembrane region" description="Helical" evidence="12">
    <location>
        <begin position="89"/>
        <end position="112"/>
    </location>
</feature>
<gene>
    <name evidence="15" type="ORF">GSD1FS_1077</name>
</gene>
<keyword evidence="10 12" id="KW-0472">Membrane</keyword>
<evidence type="ECO:0000313" key="16">
    <source>
        <dbReference type="Proteomes" id="UP000487882"/>
    </source>
</evidence>
<organism evidence="15 16">
    <name type="scientific">Bifidobacterium canis</name>
    <dbReference type="NCBI Taxonomy" id="2610880"/>
    <lineage>
        <taxon>Bacteria</taxon>
        <taxon>Bacillati</taxon>
        <taxon>Actinomycetota</taxon>
        <taxon>Actinomycetes</taxon>
        <taxon>Bifidobacteriales</taxon>
        <taxon>Bifidobacteriaceae</taxon>
        <taxon>Bifidobacterium</taxon>
    </lineage>
</organism>
<dbReference type="SMART" id="SM00304">
    <property type="entry name" value="HAMP"/>
    <property type="match status" value="1"/>
</dbReference>
<dbReference type="InterPro" id="IPR050428">
    <property type="entry name" value="TCS_sensor_his_kinase"/>
</dbReference>
<dbReference type="Pfam" id="PF02518">
    <property type="entry name" value="HATPase_c"/>
    <property type="match status" value="1"/>
</dbReference>
<protein>
    <recommendedName>
        <fullName evidence="3">histidine kinase</fullName>
        <ecNumber evidence="3">2.7.13.3</ecNumber>
    </recommendedName>
</protein>
<dbReference type="InterPro" id="IPR004358">
    <property type="entry name" value="Sig_transdc_His_kin-like_C"/>
</dbReference>
<dbReference type="PRINTS" id="PR00344">
    <property type="entry name" value="BCTRLSENSOR"/>
</dbReference>
<dbReference type="PANTHER" id="PTHR45436:SF5">
    <property type="entry name" value="SENSOR HISTIDINE KINASE TRCS"/>
    <property type="match status" value="1"/>
</dbReference>